<gene>
    <name evidence="2" type="ORF">B0A49_13246</name>
</gene>
<evidence type="ECO:0000313" key="3">
    <source>
        <dbReference type="Proteomes" id="UP000308768"/>
    </source>
</evidence>
<comment type="caution">
    <text evidence="2">The sequence shown here is derived from an EMBL/GenBank/DDBJ whole genome shotgun (WGS) entry which is preliminary data.</text>
</comment>
<dbReference type="InterPro" id="IPR022698">
    <property type="entry name" value="OrsD"/>
</dbReference>
<dbReference type="Pfam" id="PF12013">
    <property type="entry name" value="OrsD"/>
    <property type="match status" value="1"/>
</dbReference>
<proteinExistence type="predicted"/>
<accession>A0A4U0V2F4</accession>
<protein>
    <submittedName>
        <fullName evidence="2">Uncharacterized protein</fullName>
    </submittedName>
</protein>
<feature type="region of interest" description="Disordered" evidence="1">
    <location>
        <begin position="111"/>
        <end position="138"/>
    </location>
</feature>
<dbReference type="AlphaFoldDB" id="A0A4U0V2F4"/>
<dbReference type="STRING" id="331657.A0A4U0V2F4"/>
<organism evidence="2 3">
    <name type="scientific">Cryomyces minteri</name>
    <dbReference type="NCBI Taxonomy" id="331657"/>
    <lineage>
        <taxon>Eukaryota</taxon>
        <taxon>Fungi</taxon>
        <taxon>Dikarya</taxon>
        <taxon>Ascomycota</taxon>
        <taxon>Pezizomycotina</taxon>
        <taxon>Dothideomycetes</taxon>
        <taxon>Dothideomycetes incertae sedis</taxon>
        <taxon>Cryomyces</taxon>
    </lineage>
</organism>
<evidence type="ECO:0000313" key="2">
    <source>
        <dbReference type="EMBL" id="TKA42523.1"/>
    </source>
</evidence>
<reference evidence="2 3" key="1">
    <citation type="submission" date="2017-03" db="EMBL/GenBank/DDBJ databases">
        <title>Genomes of endolithic fungi from Antarctica.</title>
        <authorList>
            <person name="Coleine C."/>
            <person name="Masonjones S."/>
            <person name="Stajich J.E."/>
        </authorList>
    </citation>
    <scope>NUCLEOTIDE SEQUENCE [LARGE SCALE GENOMIC DNA]</scope>
    <source>
        <strain evidence="2 3">CCFEE 5187</strain>
    </source>
</reference>
<dbReference type="Proteomes" id="UP000308768">
    <property type="component" value="Unassembled WGS sequence"/>
</dbReference>
<feature type="compositionally biased region" description="Acidic residues" evidence="1">
    <location>
        <begin position="325"/>
        <end position="335"/>
    </location>
</feature>
<evidence type="ECO:0000256" key="1">
    <source>
        <dbReference type="SAM" id="MobiDB-lite"/>
    </source>
</evidence>
<sequence>MGKQHEMGRRKASSMAKSVEAWPGLIRYPSELQVPDYIEQAIRQLPLYKDGLSCQLDPTRCRYICRDMKTVKWHWRQVHAWSVSKKDGGSGQAKGWKIEGRLQDAYFEVRQPGQEQEQEHTQAQAQAQAQVPGEGGNSRGEVWARLRQKLIATRTSIEDKARSTIQEGEADEVNPWLERAQWHRHLVGLERPELMSCVEEPDKEEEPVEAAIWEAMDGLVRFCQQSIQARVGVFVRMEAIRTEKHQTRYQPLQPYMDEKGLCDYSRPWKQVLMFYARTQKGHEWRSPKYRFTGRQREAWEELVDQAERRVNGGEMAEEEGSRESEESEEDAEDTSSNESVRGEEKEDEEERLSAVQKACLQFCIALLDQRITQREYDSALVCALAILGVKEGGWKGPDQYPPILSAMIKIARFVVVQQALELAGPFESDGLDSDSDSGVDTVRPRKGCLQFVTEMMDRFMVRGSHGAMQWMLDLRTYGLKIHYNTTSTGNVDWAFGWGYYIGSVDASGSQ</sequence>
<keyword evidence="3" id="KW-1185">Reference proteome</keyword>
<feature type="region of interest" description="Disordered" evidence="1">
    <location>
        <begin position="306"/>
        <end position="348"/>
    </location>
</feature>
<name>A0A4U0V2F4_9PEZI</name>
<dbReference type="EMBL" id="NAJN01003195">
    <property type="protein sequence ID" value="TKA42523.1"/>
    <property type="molecule type" value="Genomic_DNA"/>
</dbReference>
<dbReference type="OrthoDB" id="2608216at2759"/>
<feature type="compositionally biased region" description="Low complexity" evidence="1">
    <location>
        <begin position="121"/>
        <end position="132"/>
    </location>
</feature>